<feature type="region of interest" description="Disordered" evidence="1">
    <location>
        <begin position="1"/>
        <end position="70"/>
    </location>
</feature>
<feature type="compositionally biased region" description="Acidic residues" evidence="1">
    <location>
        <begin position="1"/>
        <end position="39"/>
    </location>
</feature>
<keyword evidence="3" id="KW-1185">Reference proteome</keyword>
<sequence>MSSDEDTERAEEDEWHQAAEDDEEADGIKEEDDEEEEEFVPSRETSTRTAPSSVTKFASATKKRVAGASSKQRLAKILRLR</sequence>
<reference evidence="2 3" key="1">
    <citation type="submission" date="2024-11" db="EMBL/GenBank/DDBJ databases">
        <title>Adaptive evolution of stress response genes in parasites aligns with host niche diversity.</title>
        <authorList>
            <person name="Hahn C."/>
            <person name="Resl P."/>
        </authorList>
    </citation>
    <scope>NUCLEOTIDE SEQUENCE [LARGE SCALE GENOMIC DNA]</scope>
    <source>
        <strain evidence="2">EGGRZ-B1_66</strain>
        <tissue evidence="2">Body</tissue>
    </source>
</reference>
<evidence type="ECO:0000313" key="3">
    <source>
        <dbReference type="Proteomes" id="UP001626550"/>
    </source>
</evidence>
<evidence type="ECO:0000313" key="2">
    <source>
        <dbReference type="EMBL" id="KAL3315492.1"/>
    </source>
</evidence>
<protein>
    <submittedName>
        <fullName evidence="2">Uncharacterized protein</fullName>
    </submittedName>
</protein>
<dbReference type="Proteomes" id="UP001626550">
    <property type="component" value="Unassembled WGS sequence"/>
</dbReference>
<name>A0ABD2Q8I1_9PLAT</name>
<dbReference type="AlphaFoldDB" id="A0ABD2Q8I1"/>
<evidence type="ECO:0000256" key="1">
    <source>
        <dbReference type="SAM" id="MobiDB-lite"/>
    </source>
</evidence>
<comment type="caution">
    <text evidence="2">The sequence shown here is derived from an EMBL/GenBank/DDBJ whole genome shotgun (WGS) entry which is preliminary data.</text>
</comment>
<proteinExistence type="predicted"/>
<feature type="compositionally biased region" description="Polar residues" evidence="1">
    <location>
        <begin position="43"/>
        <end position="58"/>
    </location>
</feature>
<dbReference type="EMBL" id="JBJKFK010000740">
    <property type="protein sequence ID" value="KAL3315492.1"/>
    <property type="molecule type" value="Genomic_DNA"/>
</dbReference>
<accession>A0ABD2Q8I1</accession>
<gene>
    <name evidence="2" type="ORF">Ciccas_005878</name>
</gene>
<organism evidence="2 3">
    <name type="scientific">Cichlidogyrus casuarinus</name>
    <dbReference type="NCBI Taxonomy" id="1844966"/>
    <lineage>
        <taxon>Eukaryota</taxon>
        <taxon>Metazoa</taxon>
        <taxon>Spiralia</taxon>
        <taxon>Lophotrochozoa</taxon>
        <taxon>Platyhelminthes</taxon>
        <taxon>Monogenea</taxon>
        <taxon>Monopisthocotylea</taxon>
        <taxon>Dactylogyridea</taxon>
        <taxon>Ancyrocephalidae</taxon>
        <taxon>Cichlidogyrus</taxon>
    </lineage>
</organism>